<dbReference type="AlphaFoldDB" id="A0A151A6W3"/>
<evidence type="ECO:0000256" key="5">
    <source>
        <dbReference type="ARBA" id="ARBA00023136"/>
    </source>
</evidence>
<dbReference type="Pfam" id="PF09335">
    <property type="entry name" value="VTT_dom"/>
    <property type="match status" value="1"/>
</dbReference>
<feature type="transmembrane region" description="Helical" evidence="6">
    <location>
        <begin position="47"/>
        <end position="71"/>
    </location>
</feature>
<dbReference type="InterPro" id="IPR032816">
    <property type="entry name" value="VTT_dom"/>
</dbReference>
<dbReference type="PANTHER" id="PTHR12677">
    <property type="entry name" value="GOLGI APPARATUS MEMBRANE PROTEIN TVP38-RELATED"/>
    <property type="match status" value="1"/>
</dbReference>
<dbReference type="PANTHER" id="PTHR12677:SF55">
    <property type="entry name" value="UNDECAPRENYL PHOSPHATE TRANSPORTER SAOUHSC_00901-RELATED"/>
    <property type="match status" value="1"/>
</dbReference>
<dbReference type="Proteomes" id="UP000075418">
    <property type="component" value="Unassembled WGS sequence"/>
</dbReference>
<reference evidence="8 9" key="1">
    <citation type="submission" date="2016-02" db="EMBL/GenBank/DDBJ databases">
        <title>Draft genome sequence of hydrocarbon degrading Staphylococcus saprophyticus Strain CNV2, isolated from crude-oil contaminated soil from Noonmati Oil Refinery, Guwahati, Assam, India.</title>
        <authorList>
            <person name="Mukherjee A."/>
            <person name="Chettri B."/>
            <person name="Langpoklakpam J."/>
            <person name="Singh A.K."/>
            <person name="Chattopadhyay D.J."/>
        </authorList>
    </citation>
    <scope>NUCLEOTIDE SEQUENCE [LARGE SCALE GENOMIC DNA]</scope>
    <source>
        <strain evidence="8 9">CNV2</strain>
    </source>
</reference>
<dbReference type="RefSeq" id="WP_061855126.1">
    <property type="nucleotide sequence ID" value="NZ_JADIIP010000001.1"/>
</dbReference>
<feature type="domain" description="VTT" evidence="7">
    <location>
        <begin position="35"/>
        <end position="149"/>
    </location>
</feature>
<proteinExistence type="inferred from homology"/>
<evidence type="ECO:0000256" key="6">
    <source>
        <dbReference type="RuleBase" id="RU366058"/>
    </source>
</evidence>
<evidence type="ECO:0000256" key="2">
    <source>
        <dbReference type="ARBA" id="ARBA00022475"/>
    </source>
</evidence>
<evidence type="ECO:0000256" key="1">
    <source>
        <dbReference type="ARBA" id="ARBA00004651"/>
    </source>
</evidence>
<dbReference type="GO" id="GO:0005886">
    <property type="term" value="C:plasma membrane"/>
    <property type="evidence" value="ECO:0007669"/>
    <property type="project" value="UniProtKB-SubCell"/>
</dbReference>
<evidence type="ECO:0000259" key="7">
    <source>
        <dbReference type="Pfam" id="PF09335"/>
    </source>
</evidence>
<evidence type="ECO:0000256" key="4">
    <source>
        <dbReference type="ARBA" id="ARBA00022989"/>
    </source>
</evidence>
<name>A0A151A6W3_9STAP</name>
<keyword evidence="2 6" id="KW-1003">Cell membrane</keyword>
<comment type="subcellular location">
    <subcellularLocation>
        <location evidence="1 6">Cell membrane</location>
        <topology evidence="1 6">Multi-pass membrane protein</topology>
    </subcellularLocation>
</comment>
<dbReference type="InterPro" id="IPR015414">
    <property type="entry name" value="TMEM64"/>
</dbReference>
<feature type="transmembrane region" description="Helical" evidence="6">
    <location>
        <begin position="92"/>
        <end position="113"/>
    </location>
</feature>
<feature type="transmembrane region" description="Helical" evidence="6">
    <location>
        <begin position="18"/>
        <end position="41"/>
    </location>
</feature>
<evidence type="ECO:0000313" key="9">
    <source>
        <dbReference type="Proteomes" id="UP000075418"/>
    </source>
</evidence>
<keyword evidence="4 6" id="KW-1133">Transmembrane helix</keyword>
<comment type="caution">
    <text evidence="8">The sequence shown here is derived from an EMBL/GenBank/DDBJ whole genome shotgun (WGS) entry which is preliminary data.</text>
</comment>
<evidence type="ECO:0000256" key="3">
    <source>
        <dbReference type="ARBA" id="ARBA00022692"/>
    </source>
</evidence>
<evidence type="ECO:0000313" key="8">
    <source>
        <dbReference type="EMBL" id="KYH14975.1"/>
    </source>
</evidence>
<gene>
    <name evidence="8" type="ORF">A0131_09350</name>
</gene>
<sequence length="191" mass="21894">MSTEQVNEWFDAFGNMGYLVGFLLPFIEAFIPILPLIVFVIVNVNAYGFIIGMILAWLGTVLGSFIMFLIFKRLSNSKYMKRLKQRKSAERLIKYIDEHGVIPIFILFCFPFTPSALVNLIASVTNIKSVHYFWVLALSKLVMISLVGWLGKDISTLFTNPLRITIVVIVVIIVWFIGRKVEKHFMHSSKE</sequence>
<accession>A0A151A6W3</accession>
<keyword evidence="3 6" id="KW-0812">Transmembrane</keyword>
<feature type="transmembrane region" description="Helical" evidence="6">
    <location>
        <begin position="162"/>
        <end position="178"/>
    </location>
</feature>
<dbReference type="EMBL" id="LUGM01000002">
    <property type="protein sequence ID" value="KYH14975.1"/>
    <property type="molecule type" value="Genomic_DNA"/>
</dbReference>
<feature type="transmembrane region" description="Helical" evidence="6">
    <location>
        <begin position="133"/>
        <end position="150"/>
    </location>
</feature>
<organism evidence="8 9">
    <name type="scientific">Staphylococcus kloosii</name>
    <dbReference type="NCBI Taxonomy" id="29384"/>
    <lineage>
        <taxon>Bacteria</taxon>
        <taxon>Bacillati</taxon>
        <taxon>Bacillota</taxon>
        <taxon>Bacilli</taxon>
        <taxon>Bacillales</taxon>
        <taxon>Staphylococcaceae</taxon>
        <taxon>Staphylococcus</taxon>
    </lineage>
</organism>
<comment type="similarity">
    <text evidence="6">Belongs to the TVP38/TMEM64 family.</text>
</comment>
<keyword evidence="5 6" id="KW-0472">Membrane</keyword>
<protein>
    <recommendedName>
        <fullName evidence="6">TVP38/TMEM64 family membrane protein</fullName>
    </recommendedName>
</protein>